<feature type="compositionally biased region" description="Low complexity" evidence="5">
    <location>
        <begin position="466"/>
        <end position="477"/>
    </location>
</feature>
<dbReference type="InterPro" id="IPR011990">
    <property type="entry name" value="TPR-like_helical_dom_sf"/>
</dbReference>
<dbReference type="InterPro" id="IPR036737">
    <property type="entry name" value="OmpA-like_sf"/>
</dbReference>
<sequence length="607" mass="67794">MIRCSLTLALLIVLSARLYSQEQKSVLRSANEAYAREEYAVAGALYKRLARSRGDKMPVDQWMKMAHCYQEIGYFKEAADFYQHIINRPDHPSSAYFAYGEALRQLEQYDSARQQYTLFSTGNTDSLQLKAVALQSCDSAAVWARHPASVQLKALKELNTSGSDLVSGVVQRGLLLMSNGYRSLGLNGGAEAHPATDKRTEQPYYKAYVYKQYSQGNANMFLEELVPALLGKADYHIGPVCFNRTEDTLYATINIQGKDIPYTGKGPVNGIRRLQIFQSIKKDGKWTPLVMLPGLNVTGYSSSHAVLNSDGSILYFVSDRPGGYGQTDLWYCEKQADGSWGQPVNCGDKVNTVAAEIFPTVNEDGILYFSSKGYAGLGGYDIYRVKGSKASWEVPVNMKAPFNSGGDDIGLILKQNGYEGYLASNKPGGMGRDDIYYFADPNYFNRINGNPSPYDEHKTTGNNNVPGTATPGGQPAPVIRKHTAEEEEDKRQLEQLKFYYDYNSASLLTESRKVLDMVAGVLKRNPGWKMVVASFADSRGPDQYNTDLSALRCYAVIDYLVNKGIDPKRLYYTNKGEQDPVNKCKDEVPCSEEEYKQNRRSELKVRW</sequence>
<evidence type="ECO:0000256" key="2">
    <source>
        <dbReference type="ARBA" id="ARBA00023136"/>
    </source>
</evidence>
<evidence type="ECO:0000313" key="8">
    <source>
        <dbReference type="Proteomes" id="UP000198984"/>
    </source>
</evidence>
<dbReference type="STRING" id="573321.SAMN04488505_108176"/>
<dbReference type="InterPro" id="IPR050330">
    <property type="entry name" value="Bact_OuterMem_StrucFunc"/>
</dbReference>
<dbReference type="InterPro" id="IPR006664">
    <property type="entry name" value="OMP_bac"/>
</dbReference>
<dbReference type="InterPro" id="IPR011659">
    <property type="entry name" value="WD40"/>
</dbReference>
<dbReference type="Proteomes" id="UP000198984">
    <property type="component" value="Unassembled WGS sequence"/>
</dbReference>
<feature type="domain" description="OmpA-like" evidence="6">
    <location>
        <begin position="487"/>
        <end position="607"/>
    </location>
</feature>
<feature type="region of interest" description="Disordered" evidence="5">
    <location>
        <begin position="450"/>
        <end position="477"/>
    </location>
</feature>
<dbReference type="GO" id="GO:0009279">
    <property type="term" value="C:cell outer membrane"/>
    <property type="evidence" value="ECO:0007669"/>
    <property type="project" value="UniProtKB-SubCell"/>
</dbReference>
<dbReference type="RefSeq" id="WP_089918849.1">
    <property type="nucleotide sequence ID" value="NZ_FOBB01000008.1"/>
</dbReference>
<name>A0A1H8E3D4_9BACT</name>
<evidence type="ECO:0000259" key="6">
    <source>
        <dbReference type="PROSITE" id="PS51123"/>
    </source>
</evidence>
<keyword evidence="8" id="KW-1185">Reference proteome</keyword>
<evidence type="ECO:0000256" key="4">
    <source>
        <dbReference type="PROSITE-ProRule" id="PRU00473"/>
    </source>
</evidence>
<dbReference type="PANTHER" id="PTHR30329:SF21">
    <property type="entry name" value="LIPOPROTEIN YIAD-RELATED"/>
    <property type="match status" value="1"/>
</dbReference>
<dbReference type="Gene3D" id="1.25.40.10">
    <property type="entry name" value="Tetratricopeptide repeat domain"/>
    <property type="match status" value="1"/>
</dbReference>
<keyword evidence="3" id="KW-0998">Cell outer membrane</keyword>
<dbReference type="EMBL" id="FOBB01000008">
    <property type="protein sequence ID" value="SEN13960.1"/>
    <property type="molecule type" value="Genomic_DNA"/>
</dbReference>
<reference evidence="7 8" key="1">
    <citation type="submission" date="2016-10" db="EMBL/GenBank/DDBJ databases">
        <authorList>
            <person name="de Groot N.N."/>
        </authorList>
    </citation>
    <scope>NUCLEOTIDE SEQUENCE [LARGE SCALE GENOMIC DNA]</scope>
    <source>
        <strain evidence="7 8">DSM 21039</strain>
    </source>
</reference>
<gene>
    <name evidence="7" type="ORF">SAMN04488505_108176</name>
</gene>
<dbReference type="SUPFAM" id="SSF48452">
    <property type="entry name" value="TPR-like"/>
    <property type="match status" value="1"/>
</dbReference>
<dbReference type="PRINTS" id="PR01021">
    <property type="entry name" value="OMPADOMAIN"/>
</dbReference>
<dbReference type="AlphaFoldDB" id="A0A1H8E3D4"/>
<dbReference type="Gene3D" id="3.30.1330.60">
    <property type="entry name" value="OmpA-like domain"/>
    <property type="match status" value="1"/>
</dbReference>
<dbReference type="SUPFAM" id="SSF82171">
    <property type="entry name" value="DPP6 N-terminal domain-like"/>
    <property type="match status" value="1"/>
</dbReference>
<dbReference type="OrthoDB" id="9809364at2"/>
<dbReference type="PANTHER" id="PTHR30329">
    <property type="entry name" value="STATOR ELEMENT OF FLAGELLAR MOTOR COMPLEX"/>
    <property type="match status" value="1"/>
</dbReference>
<evidence type="ECO:0000256" key="3">
    <source>
        <dbReference type="ARBA" id="ARBA00023237"/>
    </source>
</evidence>
<dbReference type="Pfam" id="PF07676">
    <property type="entry name" value="PD40"/>
    <property type="match status" value="2"/>
</dbReference>
<comment type="subcellular location">
    <subcellularLocation>
        <location evidence="1">Cell outer membrane</location>
    </subcellularLocation>
</comment>
<protein>
    <submittedName>
        <fullName evidence="7">WD40-like Beta Propeller Repeat</fullName>
    </submittedName>
</protein>
<dbReference type="PROSITE" id="PS51123">
    <property type="entry name" value="OMPA_2"/>
    <property type="match status" value="1"/>
</dbReference>
<dbReference type="SUPFAM" id="SSF103088">
    <property type="entry name" value="OmpA-like"/>
    <property type="match status" value="1"/>
</dbReference>
<keyword evidence="2 4" id="KW-0472">Membrane</keyword>
<organism evidence="7 8">
    <name type="scientific">Chitinophaga rupis</name>
    <dbReference type="NCBI Taxonomy" id="573321"/>
    <lineage>
        <taxon>Bacteria</taxon>
        <taxon>Pseudomonadati</taxon>
        <taxon>Bacteroidota</taxon>
        <taxon>Chitinophagia</taxon>
        <taxon>Chitinophagales</taxon>
        <taxon>Chitinophagaceae</taxon>
        <taxon>Chitinophaga</taxon>
    </lineage>
</organism>
<evidence type="ECO:0000256" key="5">
    <source>
        <dbReference type="SAM" id="MobiDB-lite"/>
    </source>
</evidence>
<accession>A0A1H8E3D4</accession>
<dbReference type="CDD" id="cd07185">
    <property type="entry name" value="OmpA_C-like"/>
    <property type="match status" value="1"/>
</dbReference>
<dbReference type="Pfam" id="PF00691">
    <property type="entry name" value="OmpA"/>
    <property type="match status" value="1"/>
</dbReference>
<proteinExistence type="predicted"/>
<dbReference type="InterPro" id="IPR006665">
    <property type="entry name" value="OmpA-like"/>
</dbReference>
<evidence type="ECO:0000313" key="7">
    <source>
        <dbReference type="EMBL" id="SEN13960.1"/>
    </source>
</evidence>
<evidence type="ECO:0000256" key="1">
    <source>
        <dbReference type="ARBA" id="ARBA00004442"/>
    </source>
</evidence>